<dbReference type="OrthoDB" id="5679686at2"/>
<name>A0A154W355_9PROT</name>
<feature type="domain" description="Methyltransferase FkbM" evidence="1">
    <location>
        <begin position="89"/>
        <end position="255"/>
    </location>
</feature>
<dbReference type="EMBL" id="LPXN01000109">
    <property type="protein sequence ID" value="KZD07958.1"/>
    <property type="molecule type" value="Genomic_DNA"/>
</dbReference>
<dbReference type="PANTHER" id="PTHR34203">
    <property type="entry name" value="METHYLTRANSFERASE, FKBM FAMILY PROTEIN"/>
    <property type="match status" value="1"/>
</dbReference>
<accession>A0A154W355</accession>
<dbReference type="InterPro" id="IPR029063">
    <property type="entry name" value="SAM-dependent_MTases_sf"/>
</dbReference>
<dbReference type="InterPro" id="IPR052514">
    <property type="entry name" value="SAM-dependent_MTase"/>
</dbReference>
<dbReference type="Proteomes" id="UP000076400">
    <property type="component" value="Unassembled WGS sequence"/>
</dbReference>
<keyword evidence="3" id="KW-1185">Reference proteome</keyword>
<dbReference type="AlphaFoldDB" id="A0A154W355"/>
<sequence>MFRRLKRLIGHPGFRAEPFAMTWRSAAWALHVARGASPVFPLTAAGGEKMRVPSDLRYTSVSCYVLRDWCEPELRHLDRLVRPGSVFIDIGANIGLFTLKAARLTGPRGTVIAVEPGTEAADRLTANVGLNDYAQVRIVREALSDSNGEAVLHHVPLGNDPQAYSLIGSAMATEGETVKTETLDSLVERLGLTAVDCIKMDVEGAEPMVIAGAAGTLERFHPMVIFEINTTLVKTGTEGAGPNDAAWRALQAHGYGFRRFRDGRLVEVAEVGSEFGNLVAVHPNGPAPVPDSDR</sequence>
<dbReference type="RefSeq" id="WP_067556281.1">
    <property type="nucleotide sequence ID" value="NZ_LPXN01000109.1"/>
</dbReference>
<dbReference type="Gene3D" id="3.40.50.150">
    <property type="entry name" value="Vaccinia Virus protein VP39"/>
    <property type="match status" value="1"/>
</dbReference>
<evidence type="ECO:0000259" key="1">
    <source>
        <dbReference type="Pfam" id="PF05050"/>
    </source>
</evidence>
<evidence type="ECO:0000313" key="2">
    <source>
        <dbReference type="EMBL" id="KZD07958.1"/>
    </source>
</evidence>
<protein>
    <recommendedName>
        <fullName evidence="1">Methyltransferase FkbM domain-containing protein</fullName>
    </recommendedName>
</protein>
<evidence type="ECO:0000313" key="3">
    <source>
        <dbReference type="Proteomes" id="UP000076400"/>
    </source>
</evidence>
<reference evidence="2 3" key="1">
    <citation type="submission" date="2015-12" db="EMBL/GenBank/DDBJ databases">
        <title>Genome sequence of Oceanibaculum pacificum MCCC 1A02656.</title>
        <authorList>
            <person name="Lu L."/>
            <person name="Lai Q."/>
            <person name="Shao Z."/>
            <person name="Qian P."/>
        </authorList>
    </citation>
    <scope>NUCLEOTIDE SEQUENCE [LARGE SCALE GENOMIC DNA]</scope>
    <source>
        <strain evidence="2 3">MCCC 1A02656</strain>
    </source>
</reference>
<dbReference type="SUPFAM" id="SSF53335">
    <property type="entry name" value="S-adenosyl-L-methionine-dependent methyltransferases"/>
    <property type="match status" value="1"/>
</dbReference>
<dbReference type="Pfam" id="PF05050">
    <property type="entry name" value="Methyltransf_21"/>
    <property type="match status" value="1"/>
</dbReference>
<dbReference type="NCBIfam" id="TIGR01444">
    <property type="entry name" value="fkbM_fam"/>
    <property type="match status" value="1"/>
</dbReference>
<dbReference type="InterPro" id="IPR006342">
    <property type="entry name" value="FkbM_mtfrase"/>
</dbReference>
<dbReference type="PANTHER" id="PTHR34203:SF15">
    <property type="entry name" value="SLL1173 PROTEIN"/>
    <property type="match status" value="1"/>
</dbReference>
<organism evidence="2 3">
    <name type="scientific">Oceanibaculum pacificum</name>
    <dbReference type="NCBI Taxonomy" id="580166"/>
    <lineage>
        <taxon>Bacteria</taxon>
        <taxon>Pseudomonadati</taxon>
        <taxon>Pseudomonadota</taxon>
        <taxon>Alphaproteobacteria</taxon>
        <taxon>Rhodospirillales</taxon>
        <taxon>Oceanibaculaceae</taxon>
        <taxon>Oceanibaculum</taxon>
    </lineage>
</organism>
<comment type="caution">
    <text evidence="2">The sequence shown here is derived from an EMBL/GenBank/DDBJ whole genome shotgun (WGS) entry which is preliminary data.</text>
</comment>
<proteinExistence type="predicted"/>
<dbReference type="STRING" id="580166.AUP43_09190"/>
<gene>
    <name evidence="2" type="ORF">AUP43_09190</name>
</gene>